<dbReference type="InterPro" id="IPR016162">
    <property type="entry name" value="Ald_DH_N"/>
</dbReference>
<sequence length="67" mass="7208">MSIWTRSPARGAELTKALTTGAVVVNTVTTPDARLPFGGTKKSGYGHELAAAGIREFTNVRTYWVAR</sequence>
<dbReference type="Gene3D" id="3.40.309.10">
    <property type="entry name" value="Aldehyde Dehydrogenase, Chain A, domain 2"/>
    <property type="match status" value="1"/>
</dbReference>
<name>A0ABU1YGI3_ROSSA</name>
<evidence type="ECO:0000313" key="3">
    <source>
        <dbReference type="EMBL" id="MDR7267853.1"/>
    </source>
</evidence>
<dbReference type="InterPro" id="IPR016161">
    <property type="entry name" value="Ald_DH/histidinol_DH"/>
</dbReference>
<dbReference type="Gene3D" id="3.40.605.10">
    <property type="entry name" value="Aldehyde Dehydrogenase, Chain A, domain 1"/>
    <property type="match status" value="1"/>
</dbReference>
<reference evidence="3 4" key="1">
    <citation type="submission" date="2023-07" db="EMBL/GenBank/DDBJ databases">
        <title>Sorghum-associated microbial communities from plants grown in Nebraska, USA.</title>
        <authorList>
            <person name="Schachtman D."/>
        </authorList>
    </citation>
    <scope>NUCLEOTIDE SEQUENCE [LARGE SCALE GENOMIC DNA]</scope>
    <source>
        <strain evidence="3 4">BE314</strain>
    </source>
</reference>
<dbReference type="SUPFAM" id="SSF53720">
    <property type="entry name" value="ALDH-like"/>
    <property type="match status" value="1"/>
</dbReference>
<comment type="caution">
    <text evidence="3">The sequence shown here is derived from an EMBL/GenBank/DDBJ whole genome shotgun (WGS) entry which is preliminary data.</text>
</comment>
<evidence type="ECO:0000259" key="2">
    <source>
        <dbReference type="Pfam" id="PF00171"/>
    </source>
</evidence>
<dbReference type="Proteomes" id="UP001180453">
    <property type="component" value="Unassembled WGS sequence"/>
</dbReference>
<organism evidence="3 4">
    <name type="scientific">Roseateles saccharophilus</name>
    <name type="common">Pseudomonas saccharophila</name>
    <dbReference type="NCBI Taxonomy" id="304"/>
    <lineage>
        <taxon>Bacteria</taxon>
        <taxon>Pseudomonadati</taxon>
        <taxon>Pseudomonadota</taxon>
        <taxon>Betaproteobacteria</taxon>
        <taxon>Burkholderiales</taxon>
        <taxon>Sphaerotilaceae</taxon>
        <taxon>Roseateles</taxon>
    </lineage>
</organism>
<gene>
    <name evidence="3" type="ORF">J2X20_000482</name>
</gene>
<proteinExistence type="predicted"/>
<dbReference type="PANTHER" id="PTHR43217">
    <property type="entry name" value="SUCCINATE SEMIALDEHYDE DEHYDROGENASE [NAD(P)+] SAD"/>
    <property type="match status" value="1"/>
</dbReference>
<accession>A0ABU1YGI3</accession>
<dbReference type="Pfam" id="PF00171">
    <property type="entry name" value="Aldedh"/>
    <property type="match status" value="1"/>
</dbReference>
<dbReference type="PANTHER" id="PTHR43217:SF1">
    <property type="entry name" value="SUCCINATE SEMIALDEHYDE DEHYDROGENASE [NAD(P)+] SAD"/>
    <property type="match status" value="1"/>
</dbReference>
<dbReference type="InterPro" id="IPR016163">
    <property type="entry name" value="Ald_DH_C"/>
</dbReference>
<dbReference type="InterPro" id="IPR047110">
    <property type="entry name" value="GABD/Sad-like"/>
</dbReference>
<evidence type="ECO:0000313" key="4">
    <source>
        <dbReference type="Proteomes" id="UP001180453"/>
    </source>
</evidence>
<keyword evidence="1" id="KW-0560">Oxidoreductase</keyword>
<feature type="domain" description="Aldehyde dehydrogenase" evidence="2">
    <location>
        <begin position="2"/>
        <end position="62"/>
    </location>
</feature>
<evidence type="ECO:0000256" key="1">
    <source>
        <dbReference type="ARBA" id="ARBA00023002"/>
    </source>
</evidence>
<dbReference type="EMBL" id="JAVDXU010000001">
    <property type="protein sequence ID" value="MDR7267853.1"/>
    <property type="molecule type" value="Genomic_DNA"/>
</dbReference>
<keyword evidence="4" id="KW-1185">Reference proteome</keyword>
<dbReference type="InterPro" id="IPR015590">
    <property type="entry name" value="Aldehyde_DH_dom"/>
</dbReference>
<protein>
    <submittedName>
        <fullName evidence="3">Acyl-CoA reductase-like NAD-dependent aldehyde dehydrogenase</fullName>
    </submittedName>
</protein>